<dbReference type="SUPFAM" id="SSF90123">
    <property type="entry name" value="ABC transporter transmembrane region"/>
    <property type="match status" value="2"/>
</dbReference>
<dbReference type="InterPro" id="IPR017871">
    <property type="entry name" value="ABC_transporter-like_CS"/>
</dbReference>
<name>A0ABR4FNH1_9EURO</name>
<dbReference type="PANTHER" id="PTHR43394:SF27">
    <property type="entry name" value="ATP-DEPENDENT TRANSLOCASE ABCB1-LIKE"/>
    <property type="match status" value="1"/>
</dbReference>
<protein>
    <submittedName>
        <fullName evidence="12">P-loop containing nucleoside triphosphate hydrolase protein</fullName>
    </submittedName>
</protein>
<evidence type="ECO:0000256" key="3">
    <source>
        <dbReference type="ARBA" id="ARBA00022692"/>
    </source>
</evidence>
<dbReference type="Pfam" id="PF00005">
    <property type="entry name" value="ABC_tran"/>
    <property type="match status" value="2"/>
</dbReference>
<evidence type="ECO:0000313" key="13">
    <source>
        <dbReference type="Proteomes" id="UP001610563"/>
    </source>
</evidence>
<sequence length="1324" mass="144834">MAESSTPLKVGPEVSEADRLEPPADPPADAEGEGDNKAAKTEDEVKTPFFASYMRILAYGTGNYGWVVMIVALGCAMASGTTLPLMNIIFGELVGDFNEYFIPGSDTTEEEFKDAVSRSSLFIVYLFIGRFVLTYVSMFSFRMISLKASSALRLQYMQSLFAQPVRKLDEISVGTVTNTITGLSNTMQQSVSDRLAILFQAIALLISAYAIAFRYSWALTLVVSSAILFVALGFSLTVPILIKGQRGVDLADEKHASIAADVFGSIRTVFSLGAEASLSRRYAEWVEEARRRGTRMALVTGVHLALLFFSMYASFALAFWFGLKLYRDGHIPDVGTVITVFFSVLIVVTIIGQIASPLMAITKAVSASGSFFSVIDSERPSSDGLKEPDVSAHTDIVFENVTFSYPTRAEVPVLSGFNARFAQGKTTALVGPSGSGKSTIVALVERWYQLEPQSSSPSEDEGEKSDVPTAISATAGRITLDNRDINALDLKWWRGQIGLVQQEPFLFNDTIYNNVSYGLIGSQWEGESEDVKKKLVVKACEEAFADEFVTRLPLGYSTIVGEGGITLSGGQRQRLAIARGIVSQPPILVLDEATSSIDVRGEKVVQAALERVSKDRTTIMIAHRLSTVRKADHIIVLKDGTNVEEGTHESLLALEGVYHGLVNAQQLDPLSEVGDGIAADEAHPQILDASAIIEDEVKVEEDTQEETAKTKEMGILKCLGVLAREQRGHWWIYGIIMVVAMGAGAAYAVQSYLFAKLIEVFQFTGQKLADAADFWALMFFVLALCVAVCYFTLGFCAVVISNFITTFYRKDYFRSILRQPIPFFDEGNNASGSLIGRLSSDLKQLQELFGPNGVFPLVSIFTVIGCVAVSFSFGWKLAAVAFFAALPFIFLAAFMRIRYEIQFENMNAQVYAESSQFAAEAIRAFRTVTALTMEEYILDRYAGLLAEQRAKSMRKAWYATLIFAFSDSVDFCAMALTFWYGGQLLASREYDMVQFFVVYIAIIQGGQTAGQFFSFGPNIAQAKASANRIFQARKTPNSPTPPAEDVPKDAPPSGQLTPTSTDIEFQNVSFNYARRSAPVFRDLNLKIESGQFVALVGPSGCGKSTVVSLLERFYEPTQGTILFGGQPIDTIDLGAYRRSISLVAQEPKVFNGTIRENLLLGLDSPSTKTETSTTTKDLEEKMIEACKSAEIHTFITSLPDGYATELGTNASASLSGGQKQRLCIARALLRNPRLLLLDEATSSLDSQSEKLVQSAMERLAGRRELTILAVAHRLATVQKADVIFVFGEGASGQGSRVLEKGTHSELLRLRGAYWQMCQAQALDR</sequence>
<evidence type="ECO:0000256" key="8">
    <source>
        <dbReference type="SAM" id="MobiDB-lite"/>
    </source>
</evidence>
<evidence type="ECO:0000256" key="2">
    <source>
        <dbReference type="ARBA" id="ARBA00007577"/>
    </source>
</evidence>
<evidence type="ECO:0000256" key="6">
    <source>
        <dbReference type="ARBA" id="ARBA00022989"/>
    </source>
</evidence>
<keyword evidence="4" id="KW-0547">Nucleotide-binding</keyword>
<evidence type="ECO:0000256" key="1">
    <source>
        <dbReference type="ARBA" id="ARBA00004651"/>
    </source>
</evidence>
<dbReference type="PROSITE" id="PS00211">
    <property type="entry name" value="ABC_TRANSPORTER_1"/>
    <property type="match status" value="2"/>
</dbReference>
<feature type="domain" description="ABC transmembrane type-1" evidence="11">
    <location>
        <begin position="735"/>
        <end position="1021"/>
    </location>
</feature>
<evidence type="ECO:0000256" key="9">
    <source>
        <dbReference type="SAM" id="Phobius"/>
    </source>
</evidence>
<dbReference type="SMART" id="SM00382">
    <property type="entry name" value="AAA"/>
    <property type="match status" value="2"/>
</dbReference>
<feature type="domain" description="ABC transporter" evidence="10">
    <location>
        <begin position="396"/>
        <end position="664"/>
    </location>
</feature>
<organism evidence="12 13">
    <name type="scientific">Aspergillus keveii</name>
    <dbReference type="NCBI Taxonomy" id="714993"/>
    <lineage>
        <taxon>Eukaryota</taxon>
        <taxon>Fungi</taxon>
        <taxon>Dikarya</taxon>
        <taxon>Ascomycota</taxon>
        <taxon>Pezizomycotina</taxon>
        <taxon>Eurotiomycetes</taxon>
        <taxon>Eurotiomycetidae</taxon>
        <taxon>Eurotiales</taxon>
        <taxon>Aspergillaceae</taxon>
        <taxon>Aspergillus</taxon>
        <taxon>Aspergillus subgen. Nidulantes</taxon>
    </lineage>
</organism>
<feature type="region of interest" description="Disordered" evidence="8">
    <location>
        <begin position="1"/>
        <end position="41"/>
    </location>
</feature>
<feature type="transmembrane region" description="Helical" evidence="9">
    <location>
        <begin position="334"/>
        <end position="355"/>
    </location>
</feature>
<feature type="transmembrane region" description="Helical" evidence="9">
    <location>
        <begin position="956"/>
        <end position="980"/>
    </location>
</feature>
<feature type="region of interest" description="Disordered" evidence="8">
    <location>
        <begin position="1033"/>
        <end position="1060"/>
    </location>
</feature>
<dbReference type="InterPro" id="IPR039421">
    <property type="entry name" value="Type_1_exporter"/>
</dbReference>
<dbReference type="Proteomes" id="UP001610563">
    <property type="component" value="Unassembled WGS sequence"/>
</dbReference>
<dbReference type="PROSITE" id="PS50929">
    <property type="entry name" value="ABC_TM1F"/>
    <property type="match status" value="2"/>
</dbReference>
<feature type="transmembrane region" description="Helical" evidence="9">
    <location>
        <begin position="992"/>
        <end position="1013"/>
    </location>
</feature>
<dbReference type="InterPro" id="IPR003439">
    <property type="entry name" value="ABC_transporter-like_ATP-bd"/>
</dbReference>
<reference evidence="12 13" key="1">
    <citation type="submission" date="2024-07" db="EMBL/GenBank/DDBJ databases">
        <title>Section-level genome sequencing and comparative genomics of Aspergillus sections Usti and Cavernicolus.</title>
        <authorList>
            <consortium name="Lawrence Berkeley National Laboratory"/>
            <person name="Nybo J.L."/>
            <person name="Vesth T.C."/>
            <person name="Theobald S."/>
            <person name="Frisvad J.C."/>
            <person name="Larsen T.O."/>
            <person name="Kjaerboelling I."/>
            <person name="Rothschild-Mancinelli K."/>
            <person name="Lyhne E.K."/>
            <person name="Kogle M.E."/>
            <person name="Barry K."/>
            <person name="Clum A."/>
            <person name="Na H."/>
            <person name="Ledsgaard L."/>
            <person name="Lin J."/>
            <person name="Lipzen A."/>
            <person name="Kuo A."/>
            <person name="Riley R."/>
            <person name="Mondo S."/>
            <person name="Labutti K."/>
            <person name="Haridas S."/>
            <person name="Pangalinan J."/>
            <person name="Salamov A.A."/>
            <person name="Simmons B.A."/>
            <person name="Magnuson J.K."/>
            <person name="Chen J."/>
            <person name="Drula E."/>
            <person name="Henrissat B."/>
            <person name="Wiebenga A."/>
            <person name="Lubbers R.J."/>
            <person name="Gomes A.C."/>
            <person name="Makela M.R."/>
            <person name="Stajich J."/>
            <person name="Grigoriev I.V."/>
            <person name="Mortensen U.H."/>
            <person name="De Vries R.P."/>
            <person name="Baker S.E."/>
            <person name="Andersen M.R."/>
        </authorList>
    </citation>
    <scope>NUCLEOTIDE SEQUENCE [LARGE SCALE GENOMIC DNA]</scope>
    <source>
        <strain evidence="12 13">CBS 209.92</strain>
    </source>
</reference>
<proteinExistence type="inferred from homology"/>
<keyword evidence="12" id="KW-0378">Hydrolase</keyword>
<feature type="transmembrane region" description="Helical" evidence="9">
    <location>
        <begin position="218"/>
        <end position="242"/>
    </location>
</feature>
<gene>
    <name evidence="12" type="ORF">BJX66DRAFT_347984</name>
</gene>
<dbReference type="CDD" id="cd18577">
    <property type="entry name" value="ABC_6TM_Pgp_ABCB1_D1_like"/>
    <property type="match status" value="1"/>
</dbReference>
<feature type="transmembrane region" description="Helical" evidence="9">
    <location>
        <begin position="64"/>
        <end position="90"/>
    </location>
</feature>
<evidence type="ECO:0000256" key="4">
    <source>
        <dbReference type="ARBA" id="ARBA00022741"/>
    </source>
</evidence>
<keyword evidence="13" id="KW-1185">Reference proteome</keyword>
<comment type="caution">
    <text evidence="12">The sequence shown here is derived from an EMBL/GenBank/DDBJ whole genome shotgun (WGS) entry which is preliminary data.</text>
</comment>
<feature type="domain" description="ABC transporter" evidence="10">
    <location>
        <begin position="1063"/>
        <end position="1319"/>
    </location>
</feature>
<comment type="similarity">
    <text evidence="2">Belongs to the ABC transporter superfamily. ABCB family. Multidrug resistance exporter (TC 3.A.1.201) subfamily.</text>
</comment>
<keyword evidence="6 9" id="KW-1133">Transmembrane helix</keyword>
<evidence type="ECO:0000256" key="7">
    <source>
        <dbReference type="ARBA" id="ARBA00023136"/>
    </source>
</evidence>
<dbReference type="InterPro" id="IPR003593">
    <property type="entry name" value="AAA+_ATPase"/>
</dbReference>
<evidence type="ECO:0000259" key="10">
    <source>
        <dbReference type="PROSITE" id="PS50893"/>
    </source>
</evidence>
<dbReference type="EMBL" id="JBFTWV010000166">
    <property type="protein sequence ID" value="KAL2784801.1"/>
    <property type="molecule type" value="Genomic_DNA"/>
</dbReference>
<dbReference type="Gene3D" id="1.20.1560.10">
    <property type="entry name" value="ABC transporter type 1, transmembrane domain"/>
    <property type="match status" value="1"/>
</dbReference>
<feature type="transmembrane region" description="Helical" evidence="9">
    <location>
        <begin position="122"/>
        <end position="144"/>
    </location>
</feature>
<dbReference type="PANTHER" id="PTHR43394">
    <property type="entry name" value="ATP-DEPENDENT PERMEASE MDL1, MITOCHONDRIAL"/>
    <property type="match status" value="1"/>
</dbReference>
<feature type="transmembrane region" description="Helical" evidence="9">
    <location>
        <begin position="730"/>
        <end position="755"/>
    </location>
</feature>
<feature type="transmembrane region" description="Helical" evidence="9">
    <location>
        <begin position="877"/>
        <end position="897"/>
    </location>
</feature>
<feature type="transmembrane region" description="Helical" evidence="9">
    <location>
        <begin position="297"/>
        <end position="322"/>
    </location>
</feature>
<dbReference type="InterPro" id="IPR011527">
    <property type="entry name" value="ABC1_TM_dom"/>
</dbReference>
<dbReference type="InterPro" id="IPR036640">
    <property type="entry name" value="ABC1_TM_sf"/>
</dbReference>
<dbReference type="Pfam" id="PF00664">
    <property type="entry name" value="ABC_membrane"/>
    <property type="match status" value="2"/>
</dbReference>
<keyword evidence="3 9" id="KW-0812">Transmembrane</keyword>
<evidence type="ECO:0000313" key="12">
    <source>
        <dbReference type="EMBL" id="KAL2784801.1"/>
    </source>
</evidence>
<feature type="transmembrane region" description="Helical" evidence="9">
    <location>
        <begin position="853"/>
        <end position="871"/>
    </location>
</feature>
<keyword evidence="5" id="KW-0067">ATP-binding</keyword>
<dbReference type="SUPFAM" id="SSF52540">
    <property type="entry name" value="P-loop containing nucleoside triphosphate hydrolases"/>
    <property type="match status" value="2"/>
</dbReference>
<evidence type="ECO:0000259" key="11">
    <source>
        <dbReference type="PROSITE" id="PS50929"/>
    </source>
</evidence>
<accession>A0ABR4FNH1</accession>
<comment type="subcellular location">
    <subcellularLocation>
        <location evidence="1">Cell membrane</location>
        <topology evidence="1">Multi-pass membrane protein</topology>
    </subcellularLocation>
</comment>
<dbReference type="CDD" id="cd18578">
    <property type="entry name" value="ABC_6TM_Pgp_ABCB1_D2_like"/>
    <property type="match status" value="1"/>
</dbReference>
<evidence type="ECO:0000256" key="5">
    <source>
        <dbReference type="ARBA" id="ARBA00022840"/>
    </source>
</evidence>
<feature type="transmembrane region" description="Helical" evidence="9">
    <location>
        <begin position="195"/>
        <end position="212"/>
    </location>
</feature>
<feature type="transmembrane region" description="Helical" evidence="9">
    <location>
        <begin position="775"/>
        <end position="808"/>
    </location>
</feature>
<dbReference type="GO" id="GO:0016787">
    <property type="term" value="F:hydrolase activity"/>
    <property type="evidence" value="ECO:0007669"/>
    <property type="project" value="UniProtKB-KW"/>
</dbReference>
<keyword evidence="7 9" id="KW-0472">Membrane</keyword>
<dbReference type="Gene3D" id="3.40.50.300">
    <property type="entry name" value="P-loop containing nucleotide triphosphate hydrolases"/>
    <property type="match status" value="2"/>
</dbReference>
<dbReference type="PROSITE" id="PS50893">
    <property type="entry name" value="ABC_TRANSPORTER_2"/>
    <property type="match status" value="2"/>
</dbReference>
<feature type="domain" description="ABC transmembrane type-1" evidence="11">
    <location>
        <begin position="70"/>
        <end position="363"/>
    </location>
</feature>
<dbReference type="InterPro" id="IPR027417">
    <property type="entry name" value="P-loop_NTPase"/>
</dbReference>